<protein>
    <submittedName>
        <fullName evidence="1">Uncharacterized protein</fullName>
    </submittedName>
</protein>
<accession>A0A0E9Q1E1</accession>
<sequence length="49" mass="5726">MRSRIKQYFIHIFIATVEIEKALRCKGGGYKFQPGLECSAWAFVRQFLS</sequence>
<reference evidence="1" key="2">
    <citation type="journal article" date="2015" name="Fish Shellfish Immunol.">
        <title>Early steps in the European eel (Anguilla anguilla)-Vibrio vulnificus interaction in the gills: Role of the RtxA13 toxin.</title>
        <authorList>
            <person name="Callol A."/>
            <person name="Pajuelo D."/>
            <person name="Ebbesson L."/>
            <person name="Teles M."/>
            <person name="MacKenzie S."/>
            <person name="Amaro C."/>
        </authorList>
    </citation>
    <scope>NUCLEOTIDE SEQUENCE</scope>
</reference>
<reference evidence="1" key="1">
    <citation type="submission" date="2014-11" db="EMBL/GenBank/DDBJ databases">
        <authorList>
            <person name="Amaro Gonzalez C."/>
        </authorList>
    </citation>
    <scope>NUCLEOTIDE SEQUENCE</scope>
</reference>
<dbReference type="EMBL" id="GBXM01098644">
    <property type="protein sequence ID" value="JAH09933.1"/>
    <property type="molecule type" value="Transcribed_RNA"/>
</dbReference>
<evidence type="ECO:0000313" key="1">
    <source>
        <dbReference type="EMBL" id="JAH09933.1"/>
    </source>
</evidence>
<name>A0A0E9Q1E1_ANGAN</name>
<proteinExistence type="predicted"/>
<dbReference type="AlphaFoldDB" id="A0A0E9Q1E1"/>
<organism evidence="1">
    <name type="scientific">Anguilla anguilla</name>
    <name type="common">European freshwater eel</name>
    <name type="synonym">Muraena anguilla</name>
    <dbReference type="NCBI Taxonomy" id="7936"/>
    <lineage>
        <taxon>Eukaryota</taxon>
        <taxon>Metazoa</taxon>
        <taxon>Chordata</taxon>
        <taxon>Craniata</taxon>
        <taxon>Vertebrata</taxon>
        <taxon>Euteleostomi</taxon>
        <taxon>Actinopterygii</taxon>
        <taxon>Neopterygii</taxon>
        <taxon>Teleostei</taxon>
        <taxon>Anguilliformes</taxon>
        <taxon>Anguillidae</taxon>
        <taxon>Anguilla</taxon>
    </lineage>
</organism>